<feature type="signal peptide" evidence="1">
    <location>
        <begin position="1"/>
        <end position="26"/>
    </location>
</feature>
<dbReference type="Pfam" id="PF01547">
    <property type="entry name" value="SBP_bac_1"/>
    <property type="match status" value="1"/>
</dbReference>
<evidence type="ECO:0000313" key="2">
    <source>
        <dbReference type="EMBL" id="GLI26434.1"/>
    </source>
</evidence>
<dbReference type="CDD" id="cd13585">
    <property type="entry name" value="PBP2_TMBP_like"/>
    <property type="match status" value="1"/>
</dbReference>
<name>A0A9W6CTA3_9MICO</name>
<comment type="caution">
    <text evidence="2">The sequence shown here is derived from an EMBL/GenBank/DDBJ whole genome shotgun (WGS) entry which is preliminary data.</text>
</comment>
<proteinExistence type="predicted"/>
<keyword evidence="1" id="KW-0732">Signal</keyword>
<reference evidence="2" key="1">
    <citation type="submission" date="2022-12" db="EMBL/GenBank/DDBJ databases">
        <title>Reference genome sequencing for broad-spectrum identification of bacterial and archaeal isolates by mass spectrometry.</title>
        <authorList>
            <person name="Sekiguchi Y."/>
            <person name="Tourlousse D.M."/>
        </authorList>
    </citation>
    <scope>NUCLEOTIDE SEQUENCE</scope>
    <source>
        <strain evidence="2">14</strain>
    </source>
</reference>
<dbReference type="InterPro" id="IPR050490">
    <property type="entry name" value="Bact_solute-bd_prot1"/>
</dbReference>
<dbReference type="PANTHER" id="PTHR43649">
    <property type="entry name" value="ARABINOSE-BINDING PROTEIN-RELATED"/>
    <property type="match status" value="1"/>
</dbReference>
<evidence type="ECO:0000313" key="3">
    <source>
        <dbReference type="Proteomes" id="UP001144396"/>
    </source>
</evidence>
<organism evidence="2 3">
    <name type="scientific">Agromyces rhizosphaerae</name>
    <dbReference type="NCBI Taxonomy" id="88374"/>
    <lineage>
        <taxon>Bacteria</taxon>
        <taxon>Bacillati</taxon>
        <taxon>Actinomycetota</taxon>
        <taxon>Actinomycetes</taxon>
        <taxon>Micrococcales</taxon>
        <taxon>Microbacteriaceae</taxon>
        <taxon>Agromyces</taxon>
    </lineage>
</organism>
<gene>
    <name evidence="2" type="ORF">ARHIZOSPH14_06760</name>
</gene>
<keyword evidence="3" id="KW-1185">Reference proteome</keyword>
<dbReference type="InterPro" id="IPR006059">
    <property type="entry name" value="SBP"/>
</dbReference>
<protein>
    <submittedName>
        <fullName evidence="2">Sugar ABC transporter substrate-binding protein</fullName>
    </submittedName>
</protein>
<dbReference type="SUPFAM" id="SSF53850">
    <property type="entry name" value="Periplasmic binding protein-like II"/>
    <property type="match status" value="1"/>
</dbReference>
<accession>A0A9W6CTA3</accession>
<dbReference type="Gene3D" id="3.40.190.10">
    <property type="entry name" value="Periplasmic binding protein-like II"/>
    <property type="match status" value="1"/>
</dbReference>
<sequence length="425" mass="45077">MQFRFIAAVGATALAVSLAGCSTSDAGEGASDDIELRMTMWSSNPDHLALFDEIADDYMADHPEVTSIEFESLTLDQLDTVLTTGITAGDAPDLTWLPVESSAEYIAAGALLDAAPVLESTEGYDYDDLVPALQERWRDGDAQYGVPFSTGALVMYYNADLYADAGVKSPADLIAEGDWTWESFREISKELTDATGVPGYVVNDFDFKNWTRLVPLFYAYGGSPWNDDATACTADSPEMQDAFELFNGMVFDDGSSPVPGQQVDFWGGQAGATSSFLSSNALLQDATYEWGIVPMPSGPAGDTQALGQAAIAALAAGDNHEAALDFLAFLTNAENAARLAQFFPPARESLLTTDVLVGSSTILTPELVQPIIDATLSSGRIFPVAENNAAVADALNSSLDEFVYVPDADLGEALGNVCAAIDPLL</sequence>
<dbReference type="AlphaFoldDB" id="A0A9W6CTA3"/>
<dbReference type="PROSITE" id="PS51257">
    <property type="entry name" value="PROKAR_LIPOPROTEIN"/>
    <property type="match status" value="1"/>
</dbReference>
<feature type="chain" id="PRO_5040870995" evidence="1">
    <location>
        <begin position="27"/>
        <end position="425"/>
    </location>
</feature>
<dbReference type="PANTHER" id="PTHR43649:SF30">
    <property type="entry name" value="ABC TRANSPORTER SUBSTRATE-BINDING PROTEIN"/>
    <property type="match status" value="1"/>
</dbReference>
<evidence type="ECO:0000256" key="1">
    <source>
        <dbReference type="SAM" id="SignalP"/>
    </source>
</evidence>
<dbReference type="EMBL" id="BSDP01000001">
    <property type="protein sequence ID" value="GLI26434.1"/>
    <property type="molecule type" value="Genomic_DNA"/>
</dbReference>
<dbReference type="Proteomes" id="UP001144396">
    <property type="component" value="Unassembled WGS sequence"/>
</dbReference>